<keyword evidence="4" id="KW-0547">Nucleotide-binding</keyword>
<dbReference type="InterPro" id="IPR027417">
    <property type="entry name" value="P-loop_NTPase"/>
</dbReference>
<dbReference type="GO" id="GO:0004519">
    <property type="term" value="F:endonuclease activity"/>
    <property type="evidence" value="ECO:0007669"/>
    <property type="project" value="UniProtKB-KW"/>
</dbReference>
<gene>
    <name evidence="11" type="ORF">PZA18_14700</name>
</gene>
<dbReference type="InterPro" id="IPR006483">
    <property type="entry name" value="CRISPR-assoc_Cas3_HD"/>
</dbReference>
<keyword evidence="11" id="KW-0540">Nuclease</keyword>
<dbReference type="PROSITE" id="PS51643">
    <property type="entry name" value="HD_CAS3"/>
    <property type="match status" value="1"/>
</dbReference>
<dbReference type="Gene3D" id="1.10.3210.30">
    <property type="match status" value="1"/>
</dbReference>
<dbReference type="CDD" id="cd09641">
    <property type="entry name" value="Cas3''_I"/>
    <property type="match status" value="1"/>
</dbReference>
<sequence length="798" mass="88691">MSSPTDMPLAHVRPAPETETGWALHPLDQHLHEVAKLAADNAAPFGGADWARLAGRWHDLGKYRPPFQAKLKLRSGYDPDAHIEVEGGLHSISHSTAGALYAIRQFEKRSGENGRIAARVLAYLIASHHAGLYDWHNATQPCLGNRLNDKNGELEYQQALAALPPAEVLTDDGFDPMQALNPILGLTQLEQTDTTQPKGAFALWVRMLFSALVDADFLDTERFMNPQDFAQRSRFPEVDQLLPAFNLYMDHKTAALVQPDSTLNRLRAGILAECRSAAQQAPGAFSLTVPTGGGKTLSSLAFALEHAVLHTKRRVIYAIPYTSIIEQTADVFREVFKEVQPNPVIEHHSQSQQDGNSLASRLACENWDAPLIVTTNVQLFESLFAARTSSCRKLHNLAHSVIILDEAQQLPVGLLQPILDVLRLLIAYYGVSVVFCTATQPVLTSRQLLDTRRNLRGFAPREVRDIIADPDHLFNQLRRVQVELPPDLNTRSSWEALVNEISQEDCVLVIVNTKNDALELWNKLPEGTLYLTTQLCGAHRATLLQQIRQRLAAKRAGTDQEPLRVVSTSLVEAGVDISFPVVWRALLGLDSIAQAAGRCNREGELAGLGRLRLFVSPNGEPNTSQMQNAAATTRKLLHDYPNPQDLLADRALMAKYFARFYTDAEGHDRPGIVQALTKGVLDDHDPLAVSFRTAANNFHLIEEREDALVYVPYPADDPAVLKKLEQLDRGKPDRLLLRDLQRYVVTISVSDAKHLHTSGELEPVMPGSYRLMNAQRYHPYLGLQTSDQLIFSAKGYCF</sequence>
<evidence type="ECO:0000256" key="6">
    <source>
        <dbReference type="ARBA" id="ARBA00022806"/>
    </source>
</evidence>
<feature type="domain" description="HD Cas3-type" evidence="10">
    <location>
        <begin position="20"/>
        <end position="218"/>
    </location>
</feature>
<evidence type="ECO:0000256" key="4">
    <source>
        <dbReference type="ARBA" id="ARBA00022741"/>
    </source>
</evidence>
<organism evidence="11 12">
    <name type="scientific">Parachitinimonas caeni</name>
    <dbReference type="NCBI Taxonomy" id="3031301"/>
    <lineage>
        <taxon>Bacteria</taxon>
        <taxon>Pseudomonadati</taxon>
        <taxon>Pseudomonadota</taxon>
        <taxon>Betaproteobacteria</taxon>
        <taxon>Neisseriales</taxon>
        <taxon>Chitinibacteraceae</taxon>
        <taxon>Parachitinimonas</taxon>
    </lineage>
</organism>
<dbReference type="Gene3D" id="3.40.50.300">
    <property type="entry name" value="P-loop containing nucleotide triphosphate hydrolases"/>
    <property type="match status" value="2"/>
</dbReference>
<dbReference type="InterPro" id="IPR038257">
    <property type="entry name" value="CRISPR-assoc_Cas3_HD_sf"/>
</dbReference>
<dbReference type="InterPro" id="IPR014001">
    <property type="entry name" value="Helicase_ATP-bd"/>
</dbReference>
<comment type="caution">
    <text evidence="11">The sequence shown here is derived from an EMBL/GenBank/DDBJ whole genome shotgun (WGS) entry which is preliminary data.</text>
</comment>
<comment type="similarity">
    <text evidence="2">In the central section; belongs to the CRISPR-associated helicase Cas3 family.</text>
</comment>
<dbReference type="Pfam" id="PF22590">
    <property type="entry name" value="Cas3-like_C_2"/>
    <property type="match status" value="1"/>
</dbReference>
<reference evidence="11" key="1">
    <citation type="submission" date="2023-03" db="EMBL/GenBank/DDBJ databases">
        <title>Chitinimonas shenzhenensis gen. nov., sp. nov., a novel member of family Burkholderiaceae isolated from activated sludge collected in Shen Zhen, China.</title>
        <authorList>
            <person name="Wang X."/>
        </authorList>
    </citation>
    <scope>NUCLEOTIDE SEQUENCE</scope>
    <source>
        <strain evidence="11">DQS-5</strain>
    </source>
</reference>
<dbReference type="InterPro" id="IPR011545">
    <property type="entry name" value="DEAD/DEAH_box_helicase_dom"/>
</dbReference>
<evidence type="ECO:0000256" key="5">
    <source>
        <dbReference type="ARBA" id="ARBA00022801"/>
    </source>
</evidence>
<name>A0ABT7E1U0_9NEIS</name>
<keyword evidence="12" id="KW-1185">Reference proteome</keyword>
<dbReference type="Pfam" id="PF00270">
    <property type="entry name" value="DEAD"/>
    <property type="match status" value="1"/>
</dbReference>
<evidence type="ECO:0000256" key="7">
    <source>
        <dbReference type="ARBA" id="ARBA00022840"/>
    </source>
</evidence>
<keyword evidence="8" id="KW-0051">Antiviral defense</keyword>
<evidence type="ECO:0000256" key="8">
    <source>
        <dbReference type="ARBA" id="ARBA00023118"/>
    </source>
</evidence>
<dbReference type="InterPro" id="IPR054712">
    <property type="entry name" value="Cas3-like_dom"/>
</dbReference>
<dbReference type="Pfam" id="PF18019">
    <property type="entry name" value="Cas3_HD"/>
    <property type="match status" value="1"/>
</dbReference>
<keyword evidence="11" id="KW-0255">Endonuclease</keyword>
<evidence type="ECO:0000313" key="11">
    <source>
        <dbReference type="EMBL" id="MDK2125303.1"/>
    </source>
</evidence>
<dbReference type="PROSITE" id="PS51192">
    <property type="entry name" value="HELICASE_ATP_BIND_1"/>
    <property type="match status" value="1"/>
</dbReference>
<dbReference type="Proteomes" id="UP001172778">
    <property type="component" value="Unassembled WGS sequence"/>
</dbReference>
<dbReference type="EMBL" id="JARRAF010000017">
    <property type="protein sequence ID" value="MDK2125303.1"/>
    <property type="molecule type" value="Genomic_DNA"/>
</dbReference>
<keyword evidence="7" id="KW-0067">ATP-binding</keyword>
<evidence type="ECO:0000256" key="1">
    <source>
        <dbReference type="ARBA" id="ARBA00006847"/>
    </source>
</evidence>
<evidence type="ECO:0000259" key="10">
    <source>
        <dbReference type="PROSITE" id="PS51643"/>
    </source>
</evidence>
<dbReference type="SUPFAM" id="SSF109604">
    <property type="entry name" value="HD-domain/PDEase-like"/>
    <property type="match status" value="1"/>
</dbReference>
<protein>
    <submittedName>
        <fullName evidence="11">CRISPR-associated endonuclease Cas3</fullName>
    </submittedName>
</protein>
<keyword evidence="5" id="KW-0378">Hydrolase</keyword>
<keyword evidence="6" id="KW-0347">Helicase</keyword>
<comment type="similarity">
    <text evidence="1">In the N-terminal section; belongs to the CRISPR-associated nuclease Cas3-HD family.</text>
</comment>
<feature type="domain" description="Helicase ATP-binding" evidence="9">
    <location>
        <begin position="276"/>
        <end position="458"/>
    </location>
</feature>
<dbReference type="SMART" id="SM00487">
    <property type="entry name" value="DEXDc"/>
    <property type="match status" value="1"/>
</dbReference>
<dbReference type="NCBIfam" id="TIGR01596">
    <property type="entry name" value="cas3_HD"/>
    <property type="match status" value="1"/>
</dbReference>
<keyword evidence="3" id="KW-0479">Metal-binding</keyword>
<evidence type="ECO:0000313" key="12">
    <source>
        <dbReference type="Proteomes" id="UP001172778"/>
    </source>
</evidence>
<evidence type="ECO:0000256" key="3">
    <source>
        <dbReference type="ARBA" id="ARBA00022723"/>
    </source>
</evidence>
<accession>A0ABT7E1U0</accession>
<dbReference type="RefSeq" id="WP_284101615.1">
    <property type="nucleotide sequence ID" value="NZ_JARRAF010000017.1"/>
</dbReference>
<evidence type="ECO:0000259" key="9">
    <source>
        <dbReference type="PROSITE" id="PS51192"/>
    </source>
</evidence>
<proteinExistence type="inferred from homology"/>
<evidence type="ECO:0000256" key="2">
    <source>
        <dbReference type="ARBA" id="ARBA00009046"/>
    </source>
</evidence>
<dbReference type="SUPFAM" id="SSF52540">
    <property type="entry name" value="P-loop containing nucleoside triphosphate hydrolases"/>
    <property type="match status" value="1"/>
</dbReference>
<dbReference type="CDD" id="cd17930">
    <property type="entry name" value="DEXHc_cas3"/>
    <property type="match status" value="1"/>
</dbReference>